<reference evidence="1" key="1">
    <citation type="submission" date="2022-04" db="EMBL/GenBank/DDBJ databases">
        <title>Jade perch genome.</title>
        <authorList>
            <person name="Chao B."/>
        </authorList>
    </citation>
    <scope>NUCLEOTIDE SEQUENCE</scope>
    <source>
        <strain evidence="1">CB-2022</strain>
    </source>
</reference>
<dbReference type="Proteomes" id="UP000831701">
    <property type="component" value="Chromosome 6"/>
</dbReference>
<dbReference type="EMBL" id="CM041536">
    <property type="protein sequence ID" value="KAI3370660.1"/>
    <property type="molecule type" value="Genomic_DNA"/>
</dbReference>
<evidence type="ECO:0000313" key="2">
    <source>
        <dbReference type="Proteomes" id="UP000831701"/>
    </source>
</evidence>
<proteinExistence type="predicted"/>
<sequence length="415" mass="47488">MLVAESEEKKHEKERVVSECFPPLKLSGLSVQELQDLCKELHKKIDVVDEARYDLEVKVEKNEKEIQSLNQKIIELKGVKRPNLKRVKKTTDDMLGACTDSSKLMKADFKANLKTVKKEDEKTKLLKIAAVMLDKEKEEKKQERAATLSERLPPLQLSGLSIQDLQALCKELHHKIDVVDEERYDIDAKVAKNNKEIENLSLKIFELKGKMKRPALKRVKISADAMLGALLGAKVKESVDFKANLKTVKKEEEKIRLLALAAQMLQEEKEQKMKEREVALVERVPPLNLSGLSMQELLDLCKDLHHKIDVVDEERYDIGLKVSKNDKEIENMNLKITEIQSKFKKPTLKRVKISAEAMLSVLLGSKHKESIDFKANLKTVKKEEEKKEEVTDWRKNVEAMSGMEGRKKLFDASGN</sequence>
<accession>A0ACB8WSQ0</accession>
<comment type="caution">
    <text evidence="1">The sequence shown here is derived from an EMBL/GenBank/DDBJ whole genome shotgun (WGS) entry which is preliminary data.</text>
</comment>
<name>A0ACB8WSQ0_9TELE</name>
<protein>
    <submittedName>
        <fullName evidence="1">Uncharacterized protein</fullName>
    </submittedName>
</protein>
<keyword evidence="2" id="KW-1185">Reference proteome</keyword>
<gene>
    <name evidence="1" type="ORF">L3Q82_007217</name>
</gene>
<organism evidence="1 2">
    <name type="scientific">Scortum barcoo</name>
    <name type="common">barcoo grunter</name>
    <dbReference type="NCBI Taxonomy" id="214431"/>
    <lineage>
        <taxon>Eukaryota</taxon>
        <taxon>Metazoa</taxon>
        <taxon>Chordata</taxon>
        <taxon>Craniata</taxon>
        <taxon>Vertebrata</taxon>
        <taxon>Euteleostomi</taxon>
        <taxon>Actinopterygii</taxon>
        <taxon>Neopterygii</taxon>
        <taxon>Teleostei</taxon>
        <taxon>Neoteleostei</taxon>
        <taxon>Acanthomorphata</taxon>
        <taxon>Eupercaria</taxon>
        <taxon>Centrarchiformes</taxon>
        <taxon>Terapontoidei</taxon>
        <taxon>Terapontidae</taxon>
        <taxon>Scortum</taxon>
    </lineage>
</organism>
<evidence type="ECO:0000313" key="1">
    <source>
        <dbReference type="EMBL" id="KAI3370660.1"/>
    </source>
</evidence>